<dbReference type="InterPro" id="IPR001202">
    <property type="entry name" value="WW_dom"/>
</dbReference>
<dbReference type="AlphaFoldDB" id="A0A0S4J0W9"/>
<protein>
    <recommendedName>
        <fullName evidence="1">WW domain-containing protein</fullName>
    </recommendedName>
</protein>
<dbReference type="InterPro" id="IPR036020">
    <property type="entry name" value="WW_dom_sf"/>
</dbReference>
<gene>
    <name evidence="2" type="ORF">BSAL_79400</name>
</gene>
<name>A0A0S4J0W9_BODSA</name>
<dbReference type="PROSITE" id="PS50020">
    <property type="entry name" value="WW_DOMAIN_2"/>
    <property type="match status" value="1"/>
</dbReference>
<proteinExistence type="predicted"/>
<accession>A0A0S4J0W9</accession>
<dbReference type="OrthoDB" id="247749at2759"/>
<dbReference type="SMART" id="SM00456">
    <property type="entry name" value="WW"/>
    <property type="match status" value="1"/>
</dbReference>
<evidence type="ECO:0000259" key="1">
    <source>
        <dbReference type="PROSITE" id="PS50020"/>
    </source>
</evidence>
<dbReference type="SUPFAM" id="SSF51045">
    <property type="entry name" value="WW domain"/>
    <property type="match status" value="1"/>
</dbReference>
<evidence type="ECO:0000313" key="2">
    <source>
        <dbReference type="EMBL" id="CUG43750.1"/>
    </source>
</evidence>
<sequence>MFVSRQVAVVSHKDPPQVNSAAKVQSLVVEEELLRLILDLNPQVRVDAKDALRTDRPIAAEEIATWASSVAQSATNQAASVDVSGPFDATTADYGDDDNVRELIKLLPTPPATQVNPLYRERLLRLFDRYAKHRLPTVAHILRRYQGHEQSLFASLVEEYGPEPALSDHDFFHEGMPPLADGWVRVESTRGDIYYRNVHTRDVAWSRPRGGRRATSESRSL</sequence>
<feature type="domain" description="WW" evidence="1">
    <location>
        <begin position="177"/>
        <end position="210"/>
    </location>
</feature>
<dbReference type="EMBL" id="CYKH01000812">
    <property type="protein sequence ID" value="CUG43750.1"/>
    <property type="molecule type" value="Genomic_DNA"/>
</dbReference>
<dbReference type="Gene3D" id="2.20.70.10">
    <property type="match status" value="1"/>
</dbReference>
<reference evidence="3" key="1">
    <citation type="submission" date="2015-09" db="EMBL/GenBank/DDBJ databases">
        <authorList>
            <consortium name="Pathogen Informatics"/>
        </authorList>
    </citation>
    <scope>NUCLEOTIDE SEQUENCE [LARGE SCALE GENOMIC DNA]</scope>
    <source>
        <strain evidence="3">Lake Konstanz</strain>
    </source>
</reference>
<keyword evidence="3" id="KW-1185">Reference proteome</keyword>
<dbReference type="VEuPathDB" id="TriTrypDB:BSAL_79400"/>
<evidence type="ECO:0000313" key="3">
    <source>
        <dbReference type="Proteomes" id="UP000051952"/>
    </source>
</evidence>
<dbReference type="Proteomes" id="UP000051952">
    <property type="component" value="Unassembled WGS sequence"/>
</dbReference>
<dbReference type="CDD" id="cd00201">
    <property type="entry name" value="WW"/>
    <property type="match status" value="1"/>
</dbReference>
<organism evidence="2 3">
    <name type="scientific">Bodo saltans</name>
    <name type="common">Flagellated protozoan</name>
    <dbReference type="NCBI Taxonomy" id="75058"/>
    <lineage>
        <taxon>Eukaryota</taxon>
        <taxon>Discoba</taxon>
        <taxon>Euglenozoa</taxon>
        <taxon>Kinetoplastea</taxon>
        <taxon>Metakinetoplastina</taxon>
        <taxon>Eubodonida</taxon>
        <taxon>Bodonidae</taxon>
        <taxon>Bodo</taxon>
    </lineage>
</organism>